<name>A0AAW2Z0T8_9EUKA</name>
<feature type="compositionally biased region" description="Basic residues" evidence="1">
    <location>
        <begin position="1"/>
        <end position="10"/>
    </location>
</feature>
<proteinExistence type="predicted"/>
<dbReference type="Pfam" id="PF09495">
    <property type="entry name" value="DUF2462"/>
    <property type="match status" value="1"/>
</dbReference>
<feature type="compositionally biased region" description="Basic residues" evidence="1">
    <location>
        <begin position="96"/>
        <end position="105"/>
    </location>
</feature>
<evidence type="ECO:0000313" key="2">
    <source>
        <dbReference type="EMBL" id="KAL0483416.1"/>
    </source>
</evidence>
<accession>A0AAW2Z0T8</accession>
<gene>
    <name evidence="2" type="ORF">AKO1_014593</name>
</gene>
<feature type="compositionally biased region" description="Basic and acidic residues" evidence="1">
    <location>
        <begin position="17"/>
        <end position="27"/>
    </location>
</feature>
<protein>
    <submittedName>
        <fullName evidence="2">Adenosylhomocysteinase</fullName>
    </submittedName>
</protein>
<feature type="region of interest" description="Disordered" evidence="1">
    <location>
        <begin position="86"/>
        <end position="105"/>
    </location>
</feature>
<reference evidence="2 3" key="1">
    <citation type="submission" date="2024-03" db="EMBL/GenBank/DDBJ databases">
        <title>The Acrasis kona genome and developmental transcriptomes reveal deep origins of eukaryotic multicellular pathways.</title>
        <authorList>
            <person name="Sheikh S."/>
            <person name="Fu C.-J."/>
            <person name="Brown M.W."/>
            <person name="Baldauf S.L."/>
        </authorList>
    </citation>
    <scope>NUCLEOTIDE SEQUENCE [LARGE SCALE GENOMIC DNA]</scope>
    <source>
        <strain evidence="2 3">ATCC MYA-3509</strain>
    </source>
</reference>
<dbReference type="AlphaFoldDB" id="A0AAW2Z0T8"/>
<dbReference type="EMBL" id="JAOPGA020000955">
    <property type="protein sequence ID" value="KAL0483416.1"/>
    <property type="molecule type" value="Genomic_DNA"/>
</dbReference>
<keyword evidence="3" id="KW-1185">Reference proteome</keyword>
<sequence length="105" mass="11871">MAQGGLKKKVSAPANDSKAKKEKRADKSQGIVKTPKMRKYKSDAEKIKKMLNKNMSNKIEEDMKVKMKMEGKPLLVLKDTTGKKPVMLTTTGNTKYKNKKTLTKR</sequence>
<dbReference type="InterPro" id="IPR019034">
    <property type="entry name" value="UPF0390"/>
</dbReference>
<evidence type="ECO:0000256" key="1">
    <source>
        <dbReference type="SAM" id="MobiDB-lite"/>
    </source>
</evidence>
<evidence type="ECO:0000313" key="3">
    <source>
        <dbReference type="Proteomes" id="UP001431209"/>
    </source>
</evidence>
<comment type="caution">
    <text evidence="2">The sequence shown here is derived from an EMBL/GenBank/DDBJ whole genome shotgun (WGS) entry which is preliminary data.</text>
</comment>
<feature type="region of interest" description="Disordered" evidence="1">
    <location>
        <begin position="1"/>
        <end position="41"/>
    </location>
</feature>
<organism evidence="2 3">
    <name type="scientific">Acrasis kona</name>
    <dbReference type="NCBI Taxonomy" id="1008807"/>
    <lineage>
        <taxon>Eukaryota</taxon>
        <taxon>Discoba</taxon>
        <taxon>Heterolobosea</taxon>
        <taxon>Tetramitia</taxon>
        <taxon>Eutetramitia</taxon>
        <taxon>Acrasidae</taxon>
        <taxon>Acrasis</taxon>
    </lineage>
</organism>
<dbReference type="Proteomes" id="UP001431209">
    <property type="component" value="Unassembled WGS sequence"/>
</dbReference>